<dbReference type="STRING" id="3750.A0A498HA45"/>
<dbReference type="GO" id="GO:0009584">
    <property type="term" value="P:detection of visible light"/>
    <property type="evidence" value="ECO:0007669"/>
    <property type="project" value="InterPro"/>
</dbReference>
<dbReference type="SUPFAM" id="SSF55785">
    <property type="entry name" value="PYP-like sensor domain (PAS domain)"/>
    <property type="match status" value="1"/>
</dbReference>
<evidence type="ECO:0000313" key="9">
    <source>
        <dbReference type="EMBL" id="RXH67879.1"/>
    </source>
</evidence>
<dbReference type="InterPro" id="IPR013654">
    <property type="entry name" value="PAS_2"/>
</dbReference>
<comment type="similarity">
    <text evidence="1">Belongs to the phytochrome family.</text>
</comment>
<keyword evidence="10" id="KW-1185">Reference proteome</keyword>
<dbReference type="Pfam" id="PF08446">
    <property type="entry name" value="PAS_2"/>
    <property type="match status" value="1"/>
</dbReference>
<keyword evidence="3" id="KW-0716">Sensory transduction</keyword>
<dbReference type="Gene3D" id="3.30.450.40">
    <property type="match status" value="1"/>
</dbReference>
<gene>
    <name evidence="9" type="ORF">DVH24_028026</name>
</gene>
<dbReference type="PANTHER" id="PTHR47876:SF3">
    <property type="entry name" value="PHYTOCHROME 1"/>
    <property type="match status" value="1"/>
</dbReference>
<sequence>MNSSRSSTVSERCFDYSASVDCNISSSTNNVPSSTVSAYLRNMQRGSLIQPFGCLIVVDEKNFTVLAYSVNALEMLDLAPHAVPNIEQQQALTFGADVQTLFRSSGAAALQKAAHFGEVNLLNPILVHSRTSSKPFYAILHRLDVGLVIDLEPVSPSDVPVTAAGALKSYKLAAKAISKLQSLPSGDISLFCDVIVKEVGDLTGYYRIMVYKFHEGEHGEVIAECHRPDLEPYLGLHFPATDIPKASQFLFMRNKISKEVELAGLTTDSLMEASYLGASALGDEVCGMAAIKITSKFLFWFRSHTTKEIKWGGLTHDPDDKDDGRKMHPRSSLKAFLEVV</sequence>
<dbReference type="EMBL" id="RDQH01000343">
    <property type="protein sequence ID" value="RXH67879.1"/>
    <property type="molecule type" value="Genomic_DNA"/>
</dbReference>
<keyword evidence="6" id="KW-0804">Transcription</keyword>
<dbReference type="AlphaFoldDB" id="A0A498HA45"/>
<evidence type="ECO:0000256" key="4">
    <source>
        <dbReference type="ARBA" id="ARBA00022991"/>
    </source>
</evidence>
<dbReference type="PRINTS" id="PR01033">
    <property type="entry name" value="PHYTOCHROME"/>
</dbReference>
<keyword evidence="7" id="KW-0675">Receptor</keyword>
<organism evidence="9 10">
    <name type="scientific">Malus domestica</name>
    <name type="common">Apple</name>
    <name type="synonym">Pyrus malus</name>
    <dbReference type="NCBI Taxonomy" id="3750"/>
    <lineage>
        <taxon>Eukaryota</taxon>
        <taxon>Viridiplantae</taxon>
        <taxon>Streptophyta</taxon>
        <taxon>Embryophyta</taxon>
        <taxon>Tracheophyta</taxon>
        <taxon>Spermatophyta</taxon>
        <taxon>Magnoliopsida</taxon>
        <taxon>eudicotyledons</taxon>
        <taxon>Gunneridae</taxon>
        <taxon>Pentapetalae</taxon>
        <taxon>rosids</taxon>
        <taxon>fabids</taxon>
        <taxon>Rosales</taxon>
        <taxon>Rosaceae</taxon>
        <taxon>Amygdaloideae</taxon>
        <taxon>Maleae</taxon>
        <taxon>Malus</taxon>
    </lineage>
</organism>
<evidence type="ECO:0000256" key="1">
    <source>
        <dbReference type="ARBA" id="ARBA00008235"/>
    </source>
</evidence>
<keyword evidence="5" id="KW-0805">Transcription regulation</keyword>
<dbReference type="Proteomes" id="UP000290289">
    <property type="component" value="Chromosome 17"/>
</dbReference>
<dbReference type="PROSITE" id="PS50046">
    <property type="entry name" value="PHYTOCHROME_2"/>
    <property type="match status" value="1"/>
</dbReference>
<name>A0A498HA45_MALDO</name>
<feature type="domain" description="Phytochrome chromophore attachment site" evidence="8">
    <location>
        <begin position="187"/>
        <end position="256"/>
    </location>
</feature>
<dbReference type="InterPro" id="IPR016132">
    <property type="entry name" value="Phyto_chromo_attachment"/>
</dbReference>
<evidence type="ECO:0000259" key="8">
    <source>
        <dbReference type="PROSITE" id="PS50046"/>
    </source>
</evidence>
<dbReference type="InterPro" id="IPR001294">
    <property type="entry name" value="Phytochrome"/>
</dbReference>
<accession>A0A498HA45</accession>
<keyword evidence="2" id="KW-0600">Photoreceptor protein</keyword>
<evidence type="ECO:0000256" key="3">
    <source>
        <dbReference type="ARBA" id="ARBA00022606"/>
    </source>
</evidence>
<dbReference type="SUPFAM" id="SSF55781">
    <property type="entry name" value="GAF domain-like"/>
    <property type="match status" value="2"/>
</dbReference>
<dbReference type="Pfam" id="PF00360">
    <property type="entry name" value="PHY"/>
    <property type="match status" value="1"/>
</dbReference>
<evidence type="ECO:0000256" key="7">
    <source>
        <dbReference type="ARBA" id="ARBA00023170"/>
    </source>
</evidence>
<proteinExistence type="inferred from homology"/>
<dbReference type="InterPro" id="IPR013515">
    <property type="entry name" value="Phytochrome_cen-reg"/>
</dbReference>
<keyword evidence="4" id="KW-0157">Chromophore</keyword>
<comment type="caution">
    <text evidence="9">The sequence shown here is derived from an EMBL/GenBank/DDBJ whole genome shotgun (WGS) entry which is preliminary data.</text>
</comment>
<dbReference type="PANTHER" id="PTHR47876">
    <property type="entry name" value="OS08G0260000 PROTEIN"/>
    <property type="match status" value="1"/>
</dbReference>
<evidence type="ECO:0000256" key="2">
    <source>
        <dbReference type="ARBA" id="ARBA00022543"/>
    </source>
</evidence>
<dbReference type="InterPro" id="IPR029016">
    <property type="entry name" value="GAF-like_dom_sf"/>
</dbReference>
<evidence type="ECO:0000256" key="6">
    <source>
        <dbReference type="ARBA" id="ARBA00023163"/>
    </source>
</evidence>
<dbReference type="GO" id="GO:0009881">
    <property type="term" value="F:photoreceptor activity"/>
    <property type="evidence" value="ECO:0007669"/>
    <property type="project" value="UniProtKB-KW"/>
</dbReference>
<protein>
    <recommendedName>
        <fullName evidence="8">Phytochrome chromophore attachment site domain-containing protein</fullName>
    </recommendedName>
</protein>
<dbReference type="InterPro" id="IPR035965">
    <property type="entry name" value="PAS-like_dom_sf"/>
</dbReference>
<dbReference type="Gene3D" id="3.30.450.20">
    <property type="entry name" value="PAS domain"/>
    <property type="match status" value="1"/>
</dbReference>
<reference evidence="9 10" key="1">
    <citation type="submission" date="2018-10" db="EMBL/GenBank/DDBJ databases">
        <title>A high-quality apple genome assembly.</title>
        <authorList>
            <person name="Hu J."/>
        </authorList>
    </citation>
    <scope>NUCLEOTIDE SEQUENCE [LARGE SCALE GENOMIC DNA]</scope>
    <source>
        <strain evidence="10">cv. HFTH1</strain>
        <tissue evidence="9">Young leaf</tissue>
    </source>
</reference>
<evidence type="ECO:0000313" key="10">
    <source>
        <dbReference type="Proteomes" id="UP000290289"/>
    </source>
</evidence>
<evidence type="ECO:0000256" key="5">
    <source>
        <dbReference type="ARBA" id="ARBA00023015"/>
    </source>
</evidence>
<dbReference type="GO" id="GO:0006355">
    <property type="term" value="P:regulation of DNA-templated transcription"/>
    <property type="evidence" value="ECO:0007669"/>
    <property type="project" value="InterPro"/>
</dbReference>